<dbReference type="Proteomes" id="UP000253551">
    <property type="component" value="Unassembled WGS sequence"/>
</dbReference>
<keyword evidence="19" id="KW-0472">Membrane</keyword>
<evidence type="ECO:0000256" key="12">
    <source>
        <dbReference type="ARBA" id="ARBA00044912"/>
    </source>
</evidence>
<comment type="catalytic activity">
    <reaction evidence="10">
        <text>L-lysyl-L-lysine(out) = L-lysyl-L-lysine(in)</text>
        <dbReference type="Rhea" id="RHEA:79403"/>
        <dbReference type="ChEBI" id="CHEBI:229956"/>
    </reaction>
</comment>
<evidence type="ECO:0000256" key="5">
    <source>
        <dbReference type="ARBA" id="ARBA00044884"/>
    </source>
</evidence>
<comment type="catalytic activity">
    <reaction evidence="2">
        <text>L-lysyl-L-alanine(out) = L-lysyl-L-alanine(in)</text>
        <dbReference type="Rhea" id="RHEA:79399"/>
        <dbReference type="ChEBI" id="CHEBI:229954"/>
    </reaction>
</comment>
<comment type="catalytic activity">
    <reaction evidence="8">
        <text>L-aspartyl-L-lysine(out) = L-aspartyl-L-lysine(in)</text>
        <dbReference type="Rhea" id="RHEA:79411"/>
        <dbReference type="ChEBI" id="CHEBI:229953"/>
    </reaction>
</comment>
<evidence type="ECO:0000256" key="2">
    <source>
        <dbReference type="ARBA" id="ARBA00044876"/>
    </source>
</evidence>
<comment type="catalytic activity">
    <reaction evidence="13">
        <text>L-alanyl-L-lysine(out) = L-alanyl-L-lysine(in)</text>
        <dbReference type="Rhea" id="RHEA:79415"/>
        <dbReference type="ChEBI" id="CHEBI:192470"/>
    </reaction>
</comment>
<feature type="transmembrane region" description="Helical" evidence="19">
    <location>
        <begin position="285"/>
        <end position="307"/>
    </location>
</feature>
<dbReference type="Pfam" id="PF07690">
    <property type="entry name" value="MFS_1"/>
    <property type="match status" value="1"/>
</dbReference>
<dbReference type="AlphaFoldDB" id="A0A367J9S4"/>
<dbReference type="PANTHER" id="PTHR23512:SF12">
    <property type="entry name" value="TRANSPORTER, PUTATIVE (AFU_ORTHOLOGUE AFUA_4G00260)-RELATED"/>
    <property type="match status" value="1"/>
</dbReference>
<dbReference type="OrthoDB" id="424834at2759"/>
<evidence type="ECO:0000256" key="11">
    <source>
        <dbReference type="ARBA" id="ARBA00044903"/>
    </source>
</evidence>
<organism evidence="21 22">
    <name type="scientific">Rhizopus stolonifer</name>
    <name type="common">Rhizopus nigricans</name>
    <dbReference type="NCBI Taxonomy" id="4846"/>
    <lineage>
        <taxon>Eukaryota</taxon>
        <taxon>Fungi</taxon>
        <taxon>Fungi incertae sedis</taxon>
        <taxon>Mucoromycota</taxon>
        <taxon>Mucoromycotina</taxon>
        <taxon>Mucoromycetes</taxon>
        <taxon>Mucorales</taxon>
        <taxon>Mucorineae</taxon>
        <taxon>Rhizopodaceae</taxon>
        <taxon>Rhizopus</taxon>
    </lineage>
</organism>
<feature type="transmembrane region" description="Helical" evidence="19">
    <location>
        <begin position="96"/>
        <end position="119"/>
    </location>
</feature>
<evidence type="ECO:0000256" key="13">
    <source>
        <dbReference type="ARBA" id="ARBA00044919"/>
    </source>
</evidence>
<comment type="catalytic activity">
    <reaction evidence="14">
        <text>L-lysyl-glycine(out) = L-lysyl-glycine(in)</text>
        <dbReference type="Rhea" id="RHEA:79407"/>
        <dbReference type="ChEBI" id="CHEBI:191202"/>
    </reaction>
</comment>
<evidence type="ECO:0000256" key="9">
    <source>
        <dbReference type="ARBA" id="ARBA00044899"/>
    </source>
</evidence>
<dbReference type="PROSITE" id="PS50850">
    <property type="entry name" value="MFS"/>
    <property type="match status" value="1"/>
</dbReference>
<dbReference type="PANTHER" id="PTHR23512">
    <property type="entry name" value="MAJOR FACILITATOR SUPERFAMILY DOMAIN-CONTAINING PROTEIN 1"/>
    <property type="match status" value="1"/>
</dbReference>
<comment type="catalytic activity">
    <reaction evidence="7">
        <text>L-alpha-aminoacyl-L-lysine(out) = L-alpha-aminoacyl-L-lysine(in)</text>
        <dbReference type="Rhea" id="RHEA:79383"/>
        <dbReference type="ChEBI" id="CHEBI:229966"/>
    </reaction>
</comment>
<evidence type="ECO:0000256" key="1">
    <source>
        <dbReference type="ARBA" id="ARBA00004141"/>
    </source>
</evidence>
<keyword evidence="19" id="KW-1133">Transmembrane helix</keyword>
<evidence type="ECO:0000256" key="3">
    <source>
        <dbReference type="ARBA" id="ARBA00044878"/>
    </source>
</evidence>
<name>A0A367J9S4_RHIST</name>
<evidence type="ECO:0000259" key="20">
    <source>
        <dbReference type="PROSITE" id="PS50850"/>
    </source>
</evidence>
<dbReference type="InterPro" id="IPR036259">
    <property type="entry name" value="MFS_trans_sf"/>
</dbReference>
<proteinExistence type="predicted"/>
<dbReference type="Gene3D" id="1.20.1250.20">
    <property type="entry name" value="MFS general substrate transporter like domains"/>
    <property type="match status" value="1"/>
</dbReference>
<evidence type="ECO:0000256" key="4">
    <source>
        <dbReference type="ARBA" id="ARBA00044881"/>
    </source>
</evidence>
<evidence type="ECO:0000256" key="7">
    <source>
        <dbReference type="ARBA" id="ARBA00044893"/>
    </source>
</evidence>
<comment type="catalytic activity">
    <reaction evidence="6">
        <text>L-lysyl-L-alpha-amino acid(out) = L-lysyl-L-alpha-amino acid(in)</text>
        <dbReference type="Rhea" id="RHEA:79387"/>
        <dbReference type="ChEBI" id="CHEBI:229965"/>
    </reaction>
</comment>
<feature type="transmembrane region" description="Helical" evidence="19">
    <location>
        <begin position="260"/>
        <end position="279"/>
    </location>
</feature>
<dbReference type="InterPro" id="IPR011701">
    <property type="entry name" value="MFS"/>
</dbReference>
<comment type="caution">
    <text evidence="21">The sequence shown here is derived from an EMBL/GenBank/DDBJ whole genome shotgun (WGS) entry which is preliminary data.</text>
</comment>
<evidence type="ECO:0000313" key="22">
    <source>
        <dbReference type="Proteomes" id="UP000253551"/>
    </source>
</evidence>
<keyword evidence="22" id="KW-1185">Reference proteome</keyword>
<feature type="transmembrane region" description="Helical" evidence="19">
    <location>
        <begin position="418"/>
        <end position="438"/>
    </location>
</feature>
<evidence type="ECO:0000313" key="21">
    <source>
        <dbReference type="EMBL" id="RCH86645.1"/>
    </source>
</evidence>
<feature type="transmembrane region" description="Helical" evidence="19">
    <location>
        <begin position="63"/>
        <end position="84"/>
    </location>
</feature>
<evidence type="ECO:0000256" key="18">
    <source>
        <dbReference type="ARBA" id="ARBA00046376"/>
    </source>
</evidence>
<evidence type="ECO:0000256" key="17">
    <source>
        <dbReference type="ARBA" id="ARBA00045709"/>
    </source>
</evidence>
<comment type="catalytic activity">
    <reaction evidence="4">
        <text>L-alpha-aminoacyl-L-arginine(out) = L-alpha-aminoacyl-L-arginine(in)</text>
        <dbReference type="Rhea" id="RHEA:79367"/>
        <dbReference type="ChEBI" id="CHEBI:229968"/>
    </reaction>
</comment>
<dbReference type="InterPro" id="IPR020846">
    <property type="entry name" value="MFS_dom"/>
</dbReference>
<feature type="non-terminal residue" evidence="21">
    <location>
        <position position="1"/>
    </location>
</feature>
<evidence type="ECO:0000256" key="19">
    <source>
        <dbReference type="SAM" id="Phobius"/>
    </source>
</evidence>
<comment type="catalytic activity">
    <reaction evidence="12">
        <text>L-histidyl-L-alpha-amino acid(out) = L-histidyl-L-alpha-amino acid(in)</text>
        <dbReference type="Rhea" id="RHEA:79379"/>
        <dbReference type="ChEBI" id="CHEBI:229964"/>
    </reaction>
</comment>
<feature type="transmembrane region" description="Helical" evidence="19">
    <location>
        <begin position="131"/>
        <end position="153"/>
    </location>
</feature>
<feature type="transmembrane region" description="Helical" evidence="19">
    <location>
        <begin position="12"/>
        <end position="31"/>
    </location>
</feature>
<evidence type="ECO:0000256" key="14">
    <source>
        <dbReference type="ARBA" id="ARBA00044924"/>
    </source>
</evidence>
<comment type="function">
    <text evidence="17">Lysosomal dipeptide uniporter that selectively exports lysine, arginine or histidine-containing dipeptides with a net positive charge from the lysosome lumen into the cytosol. Could play a role in a specific type of protein O-glycosylation indirectly regulating macrophages migration and tissue invasion. Also essential for liver homeostasis.</text>
</comment>
<feature type="transmembrane region" description="Helical" evidence="19">
    <location>
        <begin position="319"/>
        <end position="337"/>
    </location>
</feature>
<feature type="transmembrane region" description="Helical" evidence="19">
    <location>
        <begin position="38"/>
        <end position="57"/>
    </location>
</feature>
<sequence>NLHIDNTKYGVISSSVSIINTISPIFGGIFIDIFGSIWGTLVVNLVVIVGSLLTAIAAKYDSFGLMVAARVIFGIGSSLIIAIQQSLITKWFRSKNLAVAVGVQLSISRLCMFLGTLVANPIASRTGDWVWSFWLSLIICGFSLIMNMIYILVVHRLLKGAQNGILSKNDLKKLKQKKKFDWRTVIKFPLIVWQVLLIEFLFAASWASFQTISTNLVQVRFGSSAVLAGYKASAAQVVPIVASPILGILIEMYGCRVDTLLLSSIFFILSMALLGWTYVNAVVGMVFYSVCLALGLISMVTSLGMVLPSEYIGTGFGMYKSANNLGASILDIVIGIIQDNTANQSYSNVMILFLTIGCVSFVLIVGLWVMQYVAYDNLLETGRKKRMVLMKERTEAEMALKKKGADAPENTKIKSFNWISFVIFICIMIIAWVLFFVYSATGSS</sequence>
<dbReference type="SUPFAM" id="SSF103473">
    <property type="entry name" value="MFS general substrate transporter"/>
    <property type="match status" value="1"/>
</dbReference>
<protein>
    <recommendedName>
        <fullName evidence="15">Lysosomal dipeptide transporter MFSD1</fullName>
    </recommendedName>
    <alternativeName>
        <fullName evidence="16">Major facilitator superfamily domain-containing protein 1</fullName>
    </alternativeName>
</protein>
<dbReference type="InterPro" id="IPR052187">
    <property type="entry name" value="MFSD1"/>
</dbReference>
<evidence type="ECO:0000256" key="8">
    <source>
        <dbReference type="ARBA" id="ARBA00044898"/>
    </source>
</evidence>
<comment type="subunit">
    <text evidence="18">Homodimer. Interacts with lysosomal protein GLMP (via lumenal domain); the interaction starts while both proteins are still in the endoplasmic reticulum and is required for stabilization of MFSD1 in lysosomes but has no direct effect on its targeting to lysosomes or transporter activity.</text>
</comment>
<comment type="catalytic activity">
    <reaction evidence="11">
        <text>L-arginyl-glycine(out) = L-arginyl-glycine(in)</text>
        <dbReference type="Rhea" id="RHEA:79391"/>
        <dbReference type="ChEBI" id="CHEBI:229955"/>
    </reaction>
</comment>
<evidence type="ECO:0000256" key="10">
    <source>
        <dbReference type="ARBA" id="ARBA00044900"/>
    </source>
</evidence>
<dbReference type="EMBL" id="PJQM01003889">
    <property type="protein sequence ID" value="RCH86645.1"/>
    <property type="molecule type" value="Genomic_DNA"/>
</dbReference>
<feature type="transmembrane region" description="Helical" evidence="19">
    <location>
        <begin position="185"/>
        <end position="207"/>
    </location>
</feature>
<reference evidence="21 22" key="1">
    <citation type="journal article" date="2018" name="G3 (Bethesda)">
        <title>Phylogenetic and Phylogenomic Definition of Rhizopus Species.</title>
        <authorList>
            <person name="Gryganskyi A.P."/>
            <person name="Golan J."/>
            <person name="Dolatabadi S."/>
            <person name="Mondo S."/>
            <person name="Robb S."/>
            <person name="Idnurm A."/>
            <person name="Muszewska A."/>
            <person name="Steczkiewicz K."/>
            <person name="Masonjones S."/>
            <person name="Liao H.L."/>
            <person name="Gajdeczka M.T."/>
            <person name="Anike F."/>
            <person name="Vuek A."/>
            <person name="Anishchenko I.M."/>
            <person name="Voigt K."/>
            <person name="de Hoog G.S."/>
            <person name="Smith M.E."/>
            <person name="Heitman J."/>
            <person name="Vilgalys R."/>
            <person name="Stajich J.E."/>
        </authorList>
    </citation>
    <scope>NUCLEOTIDE SEQUENCE [LARGE SCALE GENOMIC DNA]</scope>
    <source>
        <strain evidence="21 22">LSU 92-RS-03</strain>
    </source>
</reference>
<dbReference type="GO" id="GO:0016020">
    <property type="term" value="C:membrane"/>
    <property type="evidence" value="ECO:0007669"/>
    <property type="project" value="UniProtKB-SubCell"/>
</dbReference>
<feature type="transmembrane region" description="Helical" evidence="19">
    <location>
        <begin position="227"/>
        <end position="248"/>
    </location>
</feature>
<accession>A0A367J9S4</accession>
<feature type="transmembrane region" description="Helical" evidence="19">
    <location>
        <begin position="349"/>
        <end position="375"/>
    </location>
</feature>
<dbReference type="STRING" id="4846.A0A367J9S4"/>
<dbReference type="GO" id="GO:0022857">
    <property type="term" value="F:transmembrane transporter activity"/>
    <property type="evidence" value="ECO:0007669"/>
    <property type="project" value="InterPro"/>
</dbReference>
<keyword evidence="19" id="KW-0812">Transmembrane</keyword>
<evidence type="ECO:0000256" key="15">
    <source>
        <dbReference type="ARBA" id="ARBA00044985"/>
    </source>
</evidence>
<evidence type="ECO:0000256" key="16">
    <source>
        <dbReference type="ARBA" id="ARBA00045018"/>
    </source>
</evidence>
<comment type="catalytic activity">
    <reaction evidence="9">
        <text>L-arginyl-L-alpha-amino acid(out) = L-arginyl-L-alpha-amino acid(in)</text>
        <dbReference type="Rhea" id="RHEA:79371"/>
        <dbReference type="ChEBI" id="CHEBI:84315"/>
    </reaction>
</comment>
<comment type="catalytic activity">
    <reaction evidence="5">
        <text>L-alpha-aminoacyl-L-histidine(out) = L-alpha-aminoacyl-L-histidine(in)</text>
        <dbReference type="Rhea" id="RHEA:79375"/>
        <dbReference type="ChEBI" id="CHEBI:229967"/>
    </reaction>
</comment>
<evidence type="ECO:0000256" key="6">
    <source>
        <dbReference type="ARBA" id="ARBA00044891"/>
    </source>
</evidence>
<comment type="catalytic activity">
    <reaction evidence="3">
        <text>L-histidyl-glycine(out) = L-histidyl-glycine(in)</text>
        <dbReference type="Rhea" id="RHEA:79395"/>
        <dbReference type="ChEBI" id="CHEBI:229957"/>
    </reaction>
</comment>
<feature type="domain" description="Major facilitator superfamily (MFS) profile" evidence="20">
    <location>
        <begin position="1"/>
        <end position="375"/>
    </location>
</feature>
<gene>
    <name evidence="21" type="ORF">CU098_001613</name>
</gene>
<comment type="subcellular location">
    <subcellularLocation>
        <location evidence="1">Membrane</location>
        <topology evidence="1">Multi-pass membrane protein</topology>
    </subcellularLocation>
</comment>